<dbReference type="CDD" id="cd07067">
    <property type="entry name" value="HP_PGM_like"/>
    <property type="match status" value="1"/>
</dbReference>
<name>A0A2N9JID4_9ACTN</name>
<dbReference type="OrthoDB" id="9793115at2"/>
<keyword evidence="3" id="KW-1185">Reference proteome</keyword>
<reference evidence="2 3" key="1">
    <citation type="submission" date="2018-02" db="EMBL/GenBank/DDBJ databases">
        <authorList>
            <person name="Cohen D.B."/>
            <person name="Kent A.D."/>
        </authorList>
    </citation>
    <scope>NUCLEOTIDE SEQUENCE [LARGE SCALE GENOMIC DNA]</scope>
    <source>
        <strain evidence="2">1</strain>
    </source>
</reference>
<dbReference type="Proteomes" id="UP000238164">
    <property type="component" value="Chromosome 1"/>
</dbReference>
<organism evidence="2 3">
    <name type="scientific">Micropruina glycogenica</name>
    <dbReference type="NCBI Taxonomy" id="75385"/>
    <lineage>
        <taxon>Bacteria</taxon>
        <taxon>Bacillati</taxon>
        <taxon>Actinomycetota</taxon>
        <taxon>Actinomycetes</taxon>
        <taxon>Propionibacteriales</taxon>
        <taxon>Nocardioidaceae</taxon>
        <taxon>Micropruina</taxon>
    </lineage>
</organism>
<dbReference type="Gene3D" id="3.40.50.1240">
    <property type="entry name" value="Phosphoglycerate mutase-like"/>
    <property type="match status" value="1"/>
</dbReference>
<evidence type="ECO:0000313" key="3">
    <source>
        <dbReference type="Proteomes" id="UP000238164"/>
    </source>
</evidence>
<dbReference type="KEGG" id="mgg:MPLG2_2261"/>
<evidence type="ECO:0000256" key="1">
    <source>
        <dbReference type="ARBA" id="ARBA00022801"/>
    </source>
</evidence>
<keyword evidence="1" id="KW-0378">Hydrolase</keyword>
<dbReference type="GO" id="GO:0045820">
    <property type="term" value="P:negative regulation of glycolytic process"/>
    <property type="evidence" value="ECO:0007669"/>
    <property type="project" value="TreeGrafter"/>
</dbReference>
<dbReference type="SMART" id="SM00855">
    <property type="entry name" value="PGAM"/>
    <property type="match status" value="1"/>
</dbReference>
<dbReference type="RefSeq" id="WP_105186053.1">
    <property type="nucleotide sequence ID" value="NZ_BAAAGO010000004.1"/>
</dbReference>
<dbReference type="SUPFAM" id="SSF53254">
    <property type="entry name" value="Phosphoglycerate mutase-like"/>
    <property type="match status" value="1"/>
</dbReference>
<dbReference type="GO" id="GO:0043456">
    <property type="term" value="P:regulation of pentose-phosphate shunt"/>
    <property type="evidence" value="ECO:0007669"/>
    <property type="project" value="TreeGrafter"/>
</dbReference>
<dbReference type="InterPro" id="IPR029033">
    <property type="entry name" value="His_PPase_superfam"/>
</dbReference>
<proteinExistence type="predicted"/>
<gene>
    <name evidence="2" type="ORF">MPLG2_2261</name>
</gene>
<dbReference type="PANTHER" id="PTHR46517">
    <property type="entry name" value="FRUCTOSE-2,6-BISPHOSPHATASE TIGAR"/>
    <property type="match status" value="1"/>
</dbReference>
<dbReference type="GO" id="GO:0004331">
    <property type="term" value="F:fructose-2,6-bisphosphate 2-phosphatase activity"/>
    <property type="evidence" value="ECO:0007669"/>
    <property type="project" value="TreeGrafter"/>
</dbReference>
<accession>A0A2N9JID4</accession>
<dbReference type="InterPro" id="IPR051695">
    <property type="entry name" value="Phosphoglycerate_Mutase"/>
</dbReference>
<dbReference type="Pfam" id="PF00300">
    <property type="entry name" value="His_Phos_1"/>
    <property type="match status" value="1"/>
</dbReference>
<dbReference type="PANTHER" id="PTHR46517:SF1">
    <property type="entry name" value="FRUCTOSE-2,6-BISPHOSPHATASE TIGAR"/>
    <property type="match status" value="1"/>
</dbReference>
<dbReference type="GO" id="GO:0005829">
    <property type="term" value="C:cytosol"/>
    <property type="evidence" value="ECO:0007669"/>
    <property type="project" value="TreeGrafter"/>
</dbReference>
<dbReference type="EMBL" id="LT985188">
    <property type="protein sequence ID" value="SPD87291.1"/>
    <property type="molecule type" value="Genomic_DNA"/>
</dbReference>
<dbReference type="AlphaFoldDB" id="A0A2N9JID4"/>
<dbReference type="InterPro" id="IPR013078">
    <property type="entry name" value="His_Pase_superF_clade-1"/>
</dbReference>
<evidence type="ECO:0000313" key="2">
    <source>
        <dbReference type="EMBL" id="SPD87291.1"/>
    </source>
</evidence>
<protein>
    <submittedName>
        <fullName evidence="2">Histidine phosphatase</fullName>
    </submittedName>
</protein>
<sequence>MRLLLARHARTASNVAALLDTAPPGPELDAYGHAQALRLAARLAGARLGGVYSSDLVRAVQTAAPVAAAGGLRPVTLPGLREIGGGHDEMSADLQRYLAVLRSWGQGDAAARIPGGESGDEFVARFGDAVRLVANAGHETALIVSHGAAIRTWAGHVMPQVHVELGASGLPNTTVIVADGDPDAGWRLLGIDYPEHDPDDGFHRLSRVGGA</sequence>